<dbReference type="HOGENOM" id="CLU_006580_1_0_1"/>
<dbReference type="Gene3D" id="3.40.50.300">
    <property type="entry name" value="P-loop containing nucleotide triphosphate hydrolases"/>
    <property type="match status" value="1"/>
</dbReference>
<feature type="domain" description="Novel STAND NTPase 1" evidence="1">
    <location>
        <begin position="189"/>
        <end position="333"/>
    </location>
</feature>
<dbReference type="KEGG" id="gtr:GLOTRDRAFT_119710"/>
<dbReference type="SUPFAM" id="SSF52540">
    <property type="entry name" value="P-loop containing nucleoside triphosphate hydrolases"/>
    <property type="match status" value="1"/>
</dbReference>
<dbReference type="Gene3D" id="1.25.40.10">
    <property type="entry name" value="Tetratricopeptide repeat domain"/>
    <property type="match status" value="1"/>
</dbReference>
<dbReference type="PANTHER" id="PTHR47691">
    <property type="entry name" value="REGULATOR-RELATED"/>
    <property type="match status" value="1"/>
</dbReference>
<dbReference type="EMBL" id="KB469297">
    <property type="protein sequence ID" value="EPQ59728.1"/>
    <property type="molecule type" value="Genomic_DNA"/>
</dbReference>
<dbReference type="SMART" id="SM00028">
    <property type="entry name" value="TPR"/>
    <property type="match status" value="4"/>
</dbReference>
<dbReference type="Pfam" id="PF13424">
    <property type="entry name" value="TPR_12"/>
    <property type="match status" value="1"/>
</dbReference>
<dbReference type="OMA" id="GALHDYK"/>
<dbReference type="GO" id="GO:0007166">
    <property type="term" value="P:cell surface receptor signaling pathway"/>
    <property type="evidence" value="ECO:0007669"/>
    <property type="project" value="InterPro"/>
</dbReference>
<name>S7QKF8_GLOTA</name>
<dbReference type="Proteomes" id="UP000030669">
    <property type="component" value="Unassembled WGS sequence"/>
</dbReference>
<dbReference type="AlphaFoldDB" id="S7QKF8"/>
<dbReference type="InterPro" id="IPR027417">
    <property type="entry name" value="P-loop_NTPase"/>
</dbReference>
<dbReference type="SUPFAM" id="SSF48452">
    <property type="entry name" value="TPR-like"/>
    <property type="match status" value="1"/>
</dbReference>
<reference evidence="2 3" key="1">
    <citation type="journal article" date="2012" name="Science">
        <title>The Paleozoic origin of enzymatic lignin decomposition reconstructed from 31 fungal genomes.</title>
        <authorList>
            <person name="Floudas D."/>
            <person name="Binder M."/>
            <person name="Riley R."/>
            <person name="Barry K."/>
            <person name="Blanchette R.A."/>
            <person name="Henrissat B."/>
            <person name="Martinez A.T."/>
            <person name="Otillar R."/>
            <person name="Spatafora J.W."/>
            <person name="Yadav J.S."/>
            <person name="Aerts A."/>
            <person name="Benoit I."/>
            <person name="Boyd A."/>
            <person name="Carlson A."/>
            <person name="Copeland A."/>
            <person name="Coutinho P.M."/>
            <person name="de Vries R.P."/>
            <person name="Ferreira P."/>
            <person name="Findley K."/>
            <person name="Foster B."/>
            <person name="Gaskell J."/>
            <person name="Glotzer D."/>
            <person name="Gorecki P."/>
            <person name="Heitman J."/>
            <person name="Hesse C."/>
            <person name="Hori C."/>
            <person name="Igarashi K."/>
            <person name="Jurgens J.A."/>
            <person name="Kallen N."/>
            <person name="Kersten P."/>
            <person name="Kohler A."/>
            <person name="Kuees U."/>
            <person name="Kumar T.K.A."/>
            <person name="Kuo A."/>
            <person name="LaButti K."/>
            <person name="Larrondo L.F."/>
            <person name="Lindquist E."/>
            <person name="Ling A."/>
            <person name="Lombard V."/>
            <person name="Lucas S."/>
            <person name="Lundell T."/>
            <person name="Martin R."/>
            <person name="McLaughlin D.J."/>
            <person name="Morgenstern I."/>
            <person name="Morin E."/>
            <person name="Murat C."/>
            <person name="Nagy L.G."/>
            <person name="Nolan M."/>
            <person name="Ohm R.A."/>
            <person name="Patyshakuliyeva A."/>
            <person name="Rokas A."/>
            <person name="Ruiz-Duenas F.J."/>
            <person name="Sabat G."/>
            <person name="Salamov A."/>
            <person name="Samejima M."/>
            <person name="Schmutz J."/>
            <person name="Slot J.C."/>
            <person name="St John F."/>
            <person name="Stenlid J."/>
            <person name="Sun H."/>
            <person name="Sun S."/>
            <person name="Syed K."/>
            <person name="Tsang A."/>
            <person name="Wiebenga A."/>
            <person name="Young D."/>
            <person name="Pisabarro A."/>
            <person name="Eastwood D.C."/>
            <person name="Martin F."/>
            <person name="Cullen D."/>
            <person name="Grigoriev I.V."/>
            <person name="Hibbett D.S."/>
        </authorList>
    </citation>
    <scope>NUCLEOTIDE SEQUENCE [LARGE SCALE GENOMIC DNA]</scope>
    <source>
        <strain evidence="2 3">ATCC 11539</strain>
    </source>
</reference>
<protein>
    <recommendedName>
        <fullName evidence="1">Novel STAND NTPase 1 domain-containing protein</fullName>
    </recommendedName>
</protein>
<dbReference type="STRING" id="670483.S7QKF8"/>
<dbReference type="eggNOG" id="KOG1399">
    <property type="taxonomic scope" value="Eukaryota"/>
</dbReference>
<dbReference type="Gene3D" id="1.20.930.20">
    <property type="entry name" value="Adaptor protein Cbl, N-terminal domain"/>
    <property type="match status" value="1"/>
</dbReference>
<dbReference type="RefSeq" id="XP_007862635.1">
    <property type="nucleotide sequence ID" value="XM_007864444.1"/>
</dbReference>
<evidence type="ECO:0000313" key="2">
    <source>
        <dbReference type="EMBL" id="EPQ59728.1"/>
    </source>
</evidence>
<evidence type="ECO:0000313" key="3">
    <source>
        <dbReference type="Proteomes" id="UP000030669"/>
    </source>
</evidence>
<dbReference type="InterPro" id="IPR011990">
    <property type="entry name" value="TPR-like_helical_dom_sf"/>
</dbReference>
<dbReference type="InterPro" id="IPR019734">
    <property type="entry name" value="TPR_rpt"/>
</dbReference>
<sequence length="888" mass="98935">MAPAKLKESKKSLVALGHLKEALSGVAYIADAMNAPFVKAGLQVAIKLIDTAECTVKNKSDCHELARTAAQTMLDLAESLKGKRLEDISASLQLQLENLQSKMLDICRGMEEMTARSSFKRFIAGKLDADMIASWKKYLEDARWKFIQHGDINIQVGVAQINRKLDIMSGSRWDEQTNNAQRIPPPMPSIFHGRETEVSNAVDKILGPTQTHLAILGSGGMGKTSLALAILHHPQIKHHFKDHIYFVPCDSATSPDQLVSHILTTLAVQKKHGQDILTSLNAFLQAVPQLLLVLDNFETPYYDTENNQGIVQVLSRITCVPQVTLVITMRGNSTPRGAIWGDALELRPISLEASRKIFFDITQQHQDDVLDRLLEKLDYIPLAVTLVSHLAKSESVSHLLRQWERQKTAMLQDDTANEKHNNVQISIELSLQSKIVQQAKDALPLLALISGLPDGLLAVSQIEDEDGLEKLEAMTPHMEDRDMALKALLKAGLVQKTGDNLTVLSPIQYYVLKQCPLGAVHRRALENYFITLIQKHFHHFNDTLSRESGNITALLKHACQSKHDIYAEILMAAYKMSWFLINHNIPQAQLLFDSLLPLVVEMNGGVFLVECEVLAGITLLRQGRNTAAQKQIEQTLKRSQELNYTSGISQSHHCLGMILRMQDQYAEAVAHFRLAIPGYQQSQQPDRVAACHTAMGDMLRLEGKPAEAVIQLKEAFSLAKQVGSHDTIAECLWSMGECLRMQRQHTEAVQKLEESLAYYKETKNKPSMAQCLWSLANILLFEKKHIQAQAMLQEAVKLHKEVNNKGGVAECYGSMALVALRMGPEGMDNALRLVGASMIIWHELSDYSGIAMTFRLGLPEQAAECAQELQHNLQLAADFMAYHGGHSE</sequence>
<dbReference type="InterPro" id="IPR036537">
    <property type="entry name" value="Adaptor_Cbl_N_dom_sf"/>
</dbReference>
<gene>
    <name evidence="2" type="ORF">GLOTRDRAFT_119710</name>
</gene>
<dbReference type="PANTHER" id="PTHR47691:SF3">
    <property type="entry name" value="HTH-TYPE TRANSCRIPTIONAL REGULATOR RV0890C-RELATED"/>
    <property type="match status" value="1"/>
</dbReference>
<accession>S7QKF8</accession>
<dbReference type="Pfam" id="PF20703">
    <property type="entry name" value="nSTAND1"/>
    <property type="match status" value="1"/>
</dbReference>
<dbReference type="OrthoDB" id="431454at2759"/>
<dbReference type="InterPro" id="IPR049052">
    <property type="entry name" value="nSTAND1"/>
</dbReference>
<organism evidence="2 3">
    <name type="scientific">Gloeophyllum trabeum (strain ATCC 11539 / FP-39264 / Madison 617)</name>
    <name type="common">Brown rot fungus</name>
    <dbReference type="NCBI Taxonomy" id="670483"/>
    <lineage>
        <taxon>Eukaryota</taxon>
        <taxon>Fungi</taxon>
        <taxon>Dikarya</taxon>
        <taxon>Basidiomycota</taxon>
        <taxon>Agaricomycotina</taxon>
        <taxon>Agaricomycetes</taxon>
        <taxon>Gloeophyllales</taxon>
        <taxon>Gloeophyllaceae</taxon>
        <taxon>Gloeophyllum</taxon>
    </lineage>
</organism>
<evidence type="ECO:0000259" key="1">
    <source>
        <dbReference type="Pfam" id="PF20703"/>
    </source>
</evidence>
<keyword evidence="3" id="KW-1185">Reference proteome</keyword>
<dbReference type="CDD" id="cd21037">
    <property type="entry name" value="MLKL_NTD"/>
    <property type="match status" value="1"/>
</dbReference>
<dbReference type="InterPro" id="IPR059179">
    <property type="entry name" value="MLKL-like_MCAfunc"/>
</dbReference>
<dbReference type="GeneID" id="19300577"/>
<proteinExistence type="predicted"/>